<dbReference type="EMBL" id="JBHRUJ010000001">
    <property type="protein sequence ID" value="MFC3209697.1"/>
    <property type="molecule type" value="Genomic_DNA"/>
</dbReference>
<dbReference type="Pfam" id="PF10282">
    <property type="entry name" value="Lactonase"/>
    <property type="match status" value="1"/>
</dbReference>
<dbReference type="RefSeq" id="WP_117313528.1">
    <property type="nucleotide sequence ID" value="NZ_JBHRUJ010000001.1"/>
</dbReference>
<dbReference type="InterPro" id="IPR011048">
    <property type="entry name" value="Haem_d1_sf"/>
</dbReference>
<dbReference type="InterPro" id="IPR015943">
    <property type="entry name" value="WD40/YVTN_repeat-like_dom_sf"/>
</dbReference>
<dbReference type="InterPro" id="IPR019405">
    <property type="entry name" value="Lactonase_7-beta_prop"/>
</dbReference>
<accession>A0ABV7KKK1</accession>
<evidence type="ECO:0000313" key="2">
    <source>
        <dbReference type="EMBL" id="MFC3209697.1"/>
    </source>
</evidence>
<dbReference type="PANTHER" id="PTHR30344:SF1">
    <property type="entry name" value="6-PHOSPHOGLUCONOLACTONASE"/>
    <property type="match status" value="1"/>
</dbReference>
<dbReference type="Proteomes" id="UP001595625">
    <property type="component" value="Unassembled WGS sequence"/>
</dbReference>
<evidence type="ECO:0000256" key="1">
    <source>
        <dbReference type="ARBA" id="ARBA00005564"/>
    </source>
</evidence>
<evidence type="ECO:0000313" key="3">
    <source>
        <dbReference type="Proteomes" id="UP001595625"/>
    </source>
</evidence>
<comment type="similarity">
    <text evidence="1">Belongs to the cycloisomerase 2 family.</text>
</comment>
<name>A0ABV7KKK1_PLAOK</name>
<comment type="caution">
    <text evidence="2">The sequence shown here is derived from an EMBL/GenBank/DDBJ whole genome shotgun (WGS) entry which is preliminary data.</text>
</comment>
<dbReference type="InterPro" id="IPR050282">
    <property type="entry name" value="Cycloisomerase_2"/>
</dbReference>
<sequence length="348" mass="37640">MAILHMLTGSYSGREEKGIKLWEFDTDSGTLKEVAGVSGIERPSFLTIHPSQELAVSGSEDFDGELVSYKLDSDNGMIQEHSRSSGNGDHPAYVTIDRSGKWLLSVNYSGGNVNVFELKEDGSIGGMTDSVQHEGTGPNHERQDAAHPHSIIQVPGENLFAVSDLGTDTIYFYQLDMQNGKLALDHAVDTEPGSGPRHLAFHPKLPLIYSLGELDSTMTVLTVGQESEIKPIQRVSLLPTAFEGENTAAEVVVSEDGKFLYASNRGNDSIVSFEIDESGKLRSPEFTSSGGAGPRHFSLVPGGEWLIAANEKSDTLTVLKLEDGRAIELAQEIKTKAPVCVKIIEPEI</sequence>
<proteinExistence type="inferred from homology"/>
<reference evidence="3" key="1">
    <citation type="journal article" date="2019" name="Int. J. Syst. Evol. Microbiol.">
        <title>The Global Catalogue of Microorganisms (GCM) 10K type strain sequencing project: providing services to taxonomists for standard genome sequencing and annotation.</title>
        <authorList>
            <consortium name="The Broad Institute Genomics Platform"/>
            <consortium name="The Broad Institute Genome Sequencing Center for Infectious Disease"/>
            <person name="Wu L."/>
            <person name="Ma J."/>
        </authorList>
    </citation>
    <scope>NUCLEOTIDE SEQUENCE [LARGE SCALE GENOMIC DNA]</scope>
    <source>
        <strain evidence="3">CCM 320</strain>
    </source>
</reference>
<organism evidence="2 3">
    <name type="scientific">Planomicrobium okeanokoites</name>
    <name type="common">Planococcus okeanokoites</name>
    <name type="synonym">Flavobacterium okeanokoites</name>
    <dbReference type="NCBI Taxonomy" id="244"/>
    <lineage>
        <taxon>Bacteria</taxon>
        <taxon>Bacillati</taxon>
        <taxon>Bacillota</taxon>
        <taxon>Bacilli</taxon>
        <taxon>Bacillales</taxon>
        <taxon>Caryophanaceae</taxon>
        <taxon>Planomicrobium</taxon>
    </lineage>
</organism>
<dbReference type="SUPFAM" id="SSF51004">
    <property type="entry name" value="C-terminal (heme d1) domain of cytochrome cd1-nitrite reductase"/>
    <property type="match status" value="1"/>
</dbReference>
<protein>
    <submittedName>
        <fullName evidence="2">Lactonase family protein</fullName>
    </submittedName>
</protein>
<keyword evidence="3" id="KW-1185">Reference proteome</keyword>
<dbReference type="Gene3D" id="2.130.10.10">
    <property type="entry name" value="YVTN repeat-like/Quinoprotein amine dehydrogenase"/>
    <property type="match status" value="1"/>
</dbReference>
<gene>
    <name evidence="2" type="ORF">ACFOEJ_01235</name>
</gene>
<dbReference type="PANTHER" id="PTHR30344">
    <property type="entry name" value="6-PHOSPHOGLUCONOLACTONASE-RELATED"/>
    <property type="match status" value="1"/>
</dbReference>